<organism evidence="1">
    <name type="scientific">Hellea balneolensis</name>
    <dbReference type="NCBI Taxonomy" id="287478"/>
    <lineage>
        <taxon>Bacteria</taxon>
        <taxon>Pseudomonadati</taxon>
        <taxon>Pseudomonadota</taxon>
        <taxon>Alphaproteobacteria</taxon>
        <taxon>Maricaulales</taxon>
        <taxon>Robiginitomaculaceae</taxon>
        <taxon>Hellea</taxon>
    </lineage>
</organism>
<proteinExistence type="predicted"/>
<feature type="non-terminal residue" evidence="1">
    <location>
        <position position="77"/>
    </location>
</feature>
<protein>
    <submittedName>
        <fullName evidence="1">Uncharacterized protein</fullName>
    </submittedName>
</protein>
<gene>
    <name evidence="1" type="ORF">ENJ46_06135</name>
</gene>
<dbReference type="Proteomes" id="UP000886042">
    <property type="component" value="Unassembled WGS sequence"/>
</dbReference>
<sequence length="77" mass="8733">MQPTTKLPTSDEQADLIRDAVQATTKINSPTGFLYVVEDDDVDDIVKLLKDERTSGDVYTLPRPFTHENVLNWVCDH</sequence>
<accession>A0A7C3C3Z9</accession>
<evidence type="ECO:0000313" key="1">
    <source>
        <dbReference type="EMBL" id="HFB55487.1"/>
    </source>
</evidence>
<dbReference type="EMBL" id="DRMN01000396">
    <property type="protein sequence ID" value="HFB55487.1"/>
    <property type="molecule type" value="Genomic_DNA"/>
</dbReference>
<name>A0A7C3C3Z9_9PROT</name>
<reference evidence="1" key="1">
    <citation type="journal article" date="2020" name="mSystems">
        <title>Genome- and Community-Level Interaction Insights into Carbon Utilization and Element Cycling Functions of Hydrothermarchaeota in Hydrothermal Sediment.</title>
        <authorList>
            <person name="Zhou Z."/>
            <person name="Liu Y."/>
            <person name="Xu W."/>
            <person name="Pan J."/>
            <person name="Luo Z.H."/>
            <person name="Li M."/>
        </authorList>
    </citation>
    <scope>NUCLEOTIDE SEQUENCE [LARGE SCALE GENOMIC DNA]</scope>
    <source>
        <strain evidence="1">HyVt-489</strain>
    </source>
</reference>
<comment type="caution">
    <text evidence="1">The sequence shown here is derived from an EMBL/GenBank/DDBJ whole genome shotgun (WGS) entry which is preliminary data.</text>
</comment>
<dbReference type="AlphaFoldDB" id="A0A7C3C3Z9"/>